<evidence type="ECO:0000313" key="1">
    <source>
        <dbReference type="EMBL" id="CAB0000920.1"/>
    </source>
</evidence>
<dbReference type="AlphaFoldDB" id="A0A6H5GBU2"/>
<gene>
    <name evidence="1" type="ORF">NTEN_LOCUS6707</name>
    <name evidence="2" type="ORF">NTEN_LOCUS6711</name>
</gene>
<evidence type="ECO:0000313" key="2">
    <source>
        <dbReference type="EMBL" id="CAB0000924.1"/>
    </source>
</evidence>
<organism evidence="2 3">
    <name type="scientific">Nesidiocoris tenuis</name>
    <dbReference type="NCBI Taxonomy" id="355587"/>
    <lineage>
        <taxon>Eukaryota</taxon>
        <taxon>Metazoa</taxon>
        <taxon>Ecdysozoa</taxon>
        <taxon>Arthropoda</taxon>
        <taxon>Hexapoda</taxon>
        <taxon>Insecta</taxon>
        <taxon>Pterygota</taxon>
        <taxon>Neoptera</taxon>
        <taxon>Paraneoptera</taxon>
        <taxon>Hemiptera</taxon>
        <taxon>Heteroptera</taxon>
        <taxon>Panheteroptera</taxon>
        <taxon>Cimicomorpha</taxon>
        <taxon>Miridae</taxon>
        <taxon>Dicyphina</taxon>
        <taxon>Nesidiocoris</taxon>
    </lineage>
</organism>
<dbReference type="EMBL" id="CADCXU010010190">
    <property type="protein sequence ID" value="CAB0000924.1"/>
    <property type="molecule type" value="Genomic_DNA"/>
</dbReference>
<evidence type="ECO:0000313" key="3">
    <source>
        <dbReference type="Proteomes" id="UP000479000"/>
    </source>
</evidence>
<feature type="non-terminal residue" evidence="2">
    <location>
        <position position="1"/>
    </location>
</feature>
<reference evidence="2 3" key="1">
    <citation type="submission" date="2020-02" db="EMBL/GenBank/DDBJ databases">
        <authorList>
            <person name="Ferguson B K."/>
        </authorList>
    </citation>
    <scope>NUCLEOTIDE SEQUENCE [LARGE SCALE GENOMIC DNA]</scope>
</reference>
<protein>
    <submittedName>
        <fullName evidence="2">Uncharacterized protein</fullName>
    </submittedName>
</protein>
<dbReference type="Proteomes" id="UP000479000">
    <property type="component" value="Unassembled WGS sequence"/>
</dbReference>
<keyword evidence="3" id="KW-1185">Reference proteome</keyword>
<accession>A0A6H5GBU2</accession>
<name>A0A6H5GBU2_9HEMI</name>
<proteinExistence type="predicted"/>
<dbReference type="EMBL" id="CADCXU010010185">
    <property type="protein sequence ID" value="CAB0000920.1"/>
    <property type="molecule type" value="Genomic_DNA"/>
</dbReference>
<sequence length="52" mass="6310">RQVPEVVEVWRWKEKKSTVFRDPTSLTMTSRRVHRAFPLLEHPTSEIISWFD</sequence>